<reference evidence="1 2" key="1">
    <citation type="submission" date="2018-08" db="EMBL/GenBank/DDBJ databases">
        <authorList>
            <person name="Lorentzen P. G. S. M."/>
        </authorList>
    </citation>
    <scope>NUCLEOTIDE SEQUENCE [LARGE SCALE GENOMIC DNA]</scope>
    <source>
        <strain evidence="1 2">CRBO_1381</strain>
    </source>
</reference>
<evidence type="ECO:0000313" key="2">
    <source>
        <dbReference type="Proteomes" id="UP000294726"/>
    </source>
</evidence>
<gene>
    <name evidence="1" type="ORF">OENI_0493</name>
</gene>
<protein>
    <submittedName>
        <fullName evidence="1">Uncharacterized protein</fullName>
    </submittedName>
</protein>
<dbReference type="Proteomes" id="UP000294726">
    <property type="component" value="Chromosome"/>
</dbReference>
<dbReference type="AlphaFoldDB" id="A0AAQ2ZDT3"/>
<sequence>MPVVAGFVRVSRHVTYVSFLPDMLKMILDGDGLNI</sequence>
<dbReference type="EMBL" id="LR031358">
    <property type="protein sequence ID" value="VDB97509.1"/>
    <property type="molecule type" value="Genomic_DNA"/>
</dbReference>
<organism evidence="1 2">
    <name type="scientific">Oenococcus oeni</name>
    <name type="common">Leuconostoc oenos</name>
    <dbReference type="NCBI Taxonomy" id="1247"/>
    <lineage>
        <taxon>Bacteria</taxon>
        <taxon>Bacillati</taxon>
        <taxon>Bacillota</taxon>
        <taxon>Bacilli</taxon>
        <taxon>Lactobacillales</taxon>
        <taxon>Lactobacillaceae</taxon>
        <taxon>Oenococcus</taxon>
    </lineage>
</organism>
<name>A0AAQ2ZDT3_OENOE</name>
<proteinExistence type="predicted"/>
<accession>A0AAQ2ZDT3</accession>
<evidence type="ECO:0000313" key="1">
    <source>
        <dbReference type="EMBL" id="VDB97509.1"/>
    </source>
</evidence>